<keyword evidence="10" id="KW-1185">Reference proteome</keyword>
<gene>
    <name evidence="9" type="ORF">ASU31_24295</name>
</gene>
<dbReference type="OrthoDB" id="1035036at2"/>
<dbReference type="RefSeq" id="WP_057934835.1">
    <property type="nucleotide sequence ID" value="NZ_LMZQ01000042.1"/>
</dbReference>
<sequence>MKMNLNKKIASLLLLGILSAGSWSCKKMLDVPTEDKLDSVNAFKTVSDADAAVIGIYGQFLGLEKLYILQNELRGDLMDVTSKSSADLQELSAHTETKNNQYVDPRPYYQVIVNCNDVLKNFKMMVDDRRMSVDDYNKRYSDIATLRSWIYLHLGIQYGSIPYITDAIETVDDLKNLANYPKTPFDQLLDKLIAFNESLPYKEAYAYPTGTSLLVTIDANSTQKLFASKAFLLGDLYLWKGNYIKAAENYAKLMNAENNNGNDNFRFNFYKINNSGDPAYANLAILFSRSGQDPTSLINSLDAGWRAIFGLPTTSSAWSSEWFWSMPYNTAFKPVNPMIDLCSPLKSYQIKPSQAIKDLWNSQITYGGIPFDPRSKLSFNASAMGDEITKLTDNGGKWGIYRAPLLHLRFSEAANRDGQTKLGWALLNTGIRNTYYVGTFTAGVQAPVSVAELNTMITPYPQTSPYYFDARKNNDVSGTWYRNCGIRGRAVVNSIDVSYQTDKVGLEGKLIDEAALELAFEGNRWPDLVRIARRQNNPAFLADRIYQKLLKAGNPNASLTRQKLMDPANWYLPFDWK</sequence>
<comment type="similarity">
    <text evidence="2">Belongs to the SusD family.</text>
</comment>
<reference evidence="9 10" key="1">
    <citation type="submission" date="2015-11" db="EMBL/GenBank/DDBJ databases">
        <title>Sequence of Pedobacter ginsenosidimutans.</title>
        <authorList>
            <person name="Carson E."/>
            <person name="Keyser V."/>
            <person name="Newman J."/>
            <person name="Miller J."/>
        </authorList>
    </citation>
    <scope>NUCLEOTIDE SEQUENCE [LARGE SCALE GENOMIC DNA]</scope>
    <source>
        <strain evidence="9 10">KACC 14530</strain>
    </source>
</reference>
<evidence type="ECO:0000313" key="10">
    <source>
        <dbReference type="Proteomes" id="UP000051950"/>
    </source>
</evidence>
<keyword evidence="3 7" id="KW-0732">Signal</keyword>
<dbReference type="PROSITE" id="PS50005">
    <property type="entry name" value="TPR"/>
    <property type="match status" value="1"/>
</dbReference>
<keyword evidence="4" id="KW-0472">Membrane</keyword>
<dbReference type="AlphaFoldDB" id="A0A0T5VI16"/>
<evidence type="ECO:0000256" key="6">
    <source>
        <dbReference type="PROSITE-ProRule" id="PRU00339"/>
    </source>
</evidence>
<protein>
    <recommendedName>
        <fullName evidence="8">RagB/SusD domain-containing protein</fullName>
    </recommendedName>
</protein>
<evidence type="ECO:0000259" key="8">
    <source>
        <dbReference type="Pfam" id="PF07980"/>
    </source>
</evidence>
<dbReference type="Proteomes" id="UP000051950">
    <property type="component" value="Unassembled WGS sequence"/>
</dbReference>
<proteinExistence type="inferred from homology"/>
<keyword evidence="5" id="KW-0998">Cell outer membrane</keyword>
<evidence type="ECO:0000256" key="2">
    <source>
        <dbReference type="ARBA" id="ARBA00006275"/>
    </source>
</evidence>
<keyword evidence="6" id="KW-0802">TPR repeat</keyword>
<dbReference type="InterPro" id="IPR012944">
    <property type="entry name" value="SusD_RagB_dom"/>
</dbReference>
<organism evidence="9 10">
    <name type="scientific">Pedobacter ginsenosidimutans</name>
    <dbReference type="NCBI Taxonomy" id="687842"/>
    <lineage>
        <taxon>Bacteria</taxon>
        <taxon>Pseudomonadati</taxon>
        <taxon>Bacteroidota</taxon>
        <taxon>Sphingobacteriia</taxon>
        <taxon>Sphingobacteriales</taxon>
        <taxon>Sphingobacteriaceae</taxon>
        <taxon>Pedobacter</taxon>
    </lineage>
</organism>
<evidence type="ECO:0000256" key="7">
    <source>
        <dbReference type="SAM" id="SignalP"/>
    </source>
</evidence>
<dbReference type="InterPro" id="IPR019734">
    <property type="entry name" value="TPR_rpt"/>
</dbReference>
<evidence type="ECO:0000256" key="5">
    <source>
        <dbReference type="ARBA" id="ARBA00023237"/>
    </source>
</evidence>
<feature type="domain" description="RagB/SusD" evidence="8">
    <location>
        <begin position="486"/>
        <end position="543"/>
    </location>
</feature>
<dbReference type="SUPFAM" id="SSF48452">
    <property type="entry name" value="TPR-like"/>
    <property type="match status" value="1"/>
</dbReference>
<feature type="chain" id="PRO_5006665091" description="RagB/SusD domain-containing protein" evidence="7">
    <location>
        <begin position="23"/>
        <end position="577"/>
    </location>
</feature>
<dbReference type="STRING" id="687842.ASU31_24295"/>
<name>A0A0T5VI16_9SPHI</name>
<dbReference type="InterPro" id="IPR011990">
    <property type="entry name" value="TPR-like_helical_dom_sf"/>
</dbReference>
<dbReference type="Gene3D" id="1.25.40.390">
    <property type="match status" value="1"/>
</dbReference>
<accession>A0A0T5VI16</accession>
<dbReference type="Pfam" id="PF07980">
    <property type="entry name" value="SusD_RagB"/>
    <property type="match status" value="1"/>
</dbReference>
<evidence type="ECO:0000256" key="1">
    <source>
        <dbReference type="ARBA" id="ARBA00004442"/>
    </source>
</evidence>
<comment type="subcellular location">
    <subcellularLocation>
        <location evidence="1">Cell outer membrane</location>
    </subcellularLocation>
</comment>
<evidence type="ECO:0000256" key="4">
    <source>
        <dbReference type="ARBA" id="ARBA00023136"/>
    </source>
</evidence>
<feature type="signal peptide" evidence="7">
    <location>
        <begin position="1"/>
        <end position="22"/>
    </location>
</feature>
<feature type="repeat" description="TPR" evidence="6">
    <location>
        <begin position="227"/>
        <end position="260"/>
    </location>
</feature>
<dbReference type="EMBL" id="LMZQ01000042">
    <property type="protein sequence ID" value="KRT13500.1"/>
    <property type="molecule type" value="Genomic_DNA"/>
</dbReference>
<evidence type="ECO:0000313" key="9">
    <source>
        <dbReference type="EMBL" id="KRT13500.1"/>
    </source>
</evidence>
<evidence type="ECO:0000256" key="3">
    <source>
        <dbReference type="ARBA" id="ARBA00022729"/>
    </source>
</evidence>
<comment type="caution">
    <text evidence="9">The sequence shown here is derived from an EMBL/GenBank/DDBJ whole genome shotgun (WGS) entry which is preliminary data.</text>
</comment>
<dbReference type="GO" id="GO:0009279">
    <property type="term" value="C:cell outer membrane"/>
    <property type="evidence" value="ECO:0007669"/>
    <property type="project" value="UniProtKB-SubCell"/>
</dbReference>